<dbReference type="EMBL" id="BOOR01000031">
    <property type="protein sequence ID" value="GII55961.1"/>
    <property type="molecule type" value="Genomic_DNA"/>
</dbReference>
<name>A0A8J3V383_9ACTN</name>
<dbReference type="Proteomes" id="UP000605992">
    <property type="component" value="Unassembled WGS sequence"/>
</dbReference>
<dbReference type="Pfam" id="PF05960">
    <property type="entry name" value="DUF885"/>
    <property type="match status" value="1"/>
</dbReference>
<keyword evidence="2" id="KW-1185">Reference proteome</keyword>
<gene>
    <name evidence="1" type="ORF">Pth03_43500</name>
</gene>
<comment type="caution">
    <text evidence="1">The sequence shown here is derived from an EMBL/GenBank/DDBJ whole genome shotgun (WGS) entry which is preliminary data.</text>
</comment>
<organism evidence="1 2">
    <name type="scientific">Planotetraspora thailandica</name>
    <dbReference type="NCBI Taxonomy" id="487172"/>
    <lineage>
        <taxon>Bacteria</taxon>
        <taxon>Bacillati</taxon>
        <taxon>Actinomycetota</taxon>
        <taxon>Actinomycetes</taxon>
        <taxon>Streptosporangiales</taxon>
        <taxon>Streptosporangiaceae</taxon>
        <taxon>Planotetraspora</taxon>
    </lineage>
</organism>
<dbReference type="PANTHER" id="PTHR33361:SF2">
    <property type="entry name" value="DUF885 DOMAIN-CONTAINING PROTEIN"/>
    <property type="match status" value="1"/>
</dbReference>
<evidence type="ECO:0000313" key="1">
    <source>
        <dbReference type="EMBL" id="GII55961.1"/>
    </source>
</evidence>
<dbReference type="RefSeq" id="WP_203946130.1">
    <property type="nucleotide sequence ID" value="NZ_BOOR01000031.1"/>
</dbReference>
<accession>A0A8J3V383</accession>
<evidence type="ECO:0008006" key="3">
    <source>
        <dbReference type="Google" id="ProtNLM"/>
    </source>
</evidence>
<protein>
    <recommendedName>
        <fullName evidence="3">DUF885 domain-containing protein</fullName>
    </recommendedName>
</protein>
<dbReference type="InterPro" id="IPR010281">
    <property type="entry name" value="DUF885"/>
</dbReference>
<proteinExistence type="predicted"/>
<reference evidence="1" key="1">
    <citation type="submission" date="2021-01" db="EMBL/GenBank/DDBJ databases">
        <title>Whole genome shotgun sequence of Planotetraspora thailandica NBRC 104271.</title>
        <authorList>
            <person name="Komaki H."/>
            <person name="Tamura T."/>
        </authorList>
    </citation>
    <scope>NUCLEOTIDE SEQUENCE</scope>
    <source>
        <strain evidence="1">NBRC 104271</strain>
    </source>
</reference>
<evidence type="ECO:0000313" key="2">
    <source>
        <dbReference type="Proteomes" id="UP000605992"/>
    </source>
</evidence>
<dbReference type="AlphaFoldDB" id="A0A8J3V383"/>
<sequence length="576" mass="63118">MATDNQPSAQASAEPNDQLAQLSAEFFEVKHTADPFSATLLGVSGFDGLVPDPSRKGSAAEAAKIADIERRLHDIDPAGLNGTDRINHAVLGRLAWGVRSDLEHGLWETGASADGYSSPQAMMFMSVPAASITDAAAADRYLQRLAALPAFLDAILDRYREAKADGRIPTRVGVGQAMDQLSGHLALSLADDTLLSPRLPDGVDHQRIRARASEIVEGSVRPAMRRLLAGLEDELLPVARPDDRVGIRFVPGGEEGYRDAVRRHTTTDLSPDEIHQIGLDCLAELRQEWAELGGRALGTSDVGEVLSRLRDDRSLRFATAAQIVDTVADALRRAEEVRDEWFPAYDIADCVIEEINPIEAGNAALAHYRPPAGDGSRPGAHCVLTTDPQERFVYEYEALAFHESTPGHHLQIASAQTLTDLPEYRRFLDAEVCGYVEGWGLYSERLADEMGLYTSDLARLGMLSFDALRACRLVVDTGMHHLGWSRQQAMDFMWDNTATTRANVRNEIDRYIAWPGQALAYMIGRREIRRLRALAEDRLGSRFDIRAFHGTVLGNGAVPLGVLDQIVAAWIDVVAA</sequence>
<dbReference type="PANTHER" id="PTHR33361">
    <property type="entry name" value="GLR0591 PROTEIN"/>
    <property type="match status" value="1"/>
</dbReference>